<name>A0A645G003_9ZZZZ</name>
<gene>
    <name evidence="1" type="ORF">SDC9_166639</name>
</gene>
<dbReference type="EMBL" id="VSSQ01066803">
    <property type="protein sequence ID" value="MPN19272.1"/>
    <property type="molecule type" value="Genomic_DNA"/>
</dbReference>
<protein>
    <submittedName>
        <fullName evidence="1">Uncharacterized protein</fullName>
    </submittedName>
</protein>
<sequence length="79" mass="8744">MLANHPDHEVVQHDRQHIKALNGSLLQRTDDLDVAGFATQHLIGLQPDGNDVSGFMVNRQHCRLIEHNSPVTGIDQDVG</sequence>
<evidence type="ECO:0000313" key="1">
    <source>
        <dbReference type="EMBL" id="MPN19272.1"/>
    </source>
</evidence>
<proteinExistence type="predicted"/>
<comment type="caution">
    <text evidence="1">The sequence shown here is derived from an EMBL/GenBank/DDBJ whole genome shotgun (WGS) entry which is preliminary data.</text>
</comment>
<accession>A0A645G003</accession>
<reference evidence="1" key="1">
    <citation type="submission" date="2019-08" db="EMBL/GenBank/DDBJ databases">
        <authorList>
            <person name="Kucharzyk K."/>
            <person name="Murdoch R.W."/>
            <person name="Higgins S."/>
            <person name="Loffler F."/>
        </authorList>
    </citation>
    <scope>NUCLEOTIDE SEQUENCE</scope>
</reference>
<dbReference type="AlphaFoldDB" id="A0A645G003"/>
<organism evidence="1">
    <name type="scientific">bioreactor metagenome</name>
    <dbReference type="NCBI Taxonomy" id="1076179"/>
    <lineage>
        <taxon>unclassified sequences</taxon>
        <taxon>metagenomes</taxon>
        <taxon>ecological metagenomes</taxon>
    </lineage>
</organism>